<dbReference type="InterPro" id="IPR023214">
    <property type="entry name" value="HAD_sf"/>
</dbReference>
<sequence length="374" mass="42608">MLHRFMSGILATTLAFGMYIPTIMSISAKEQTEEIKKDQTPSFEENDFEYWTNDSKAKQKLVDFVKNATNPNSKDFIPIENRIAVFDMDGTLLSETNPYYFEWMMFFHRVLDDPTYKAPENIRKFVEDVAEPAVYDGKVSDEIDAQFSEYQAEVYKNMSLDEYEKYVQDFMDLPVNGQDGITYGESFYMPMRNVVDFLQDNDFQVYVVSGADRLTTRAAVTKELGIPANHVIASDSMIEASNEGDEDGEFYGYTKDDELIRGEELIKKNLKTNKVTAIAREIGIQPVLAFGNSSGDESMAIYTITDNEYPAEAFLLLCDDTQRDHGNTEKAKKVADMCKKDGFNTISMKNDFKTIYPEKAEKSEIIDETGEAIE</sequence>
<evidence type="ECO:0008006" key="4">
    <source>
        <dbReference type="Google" id="ProtNLM"/>
    </source>
</evidence>
<evidence type="ECO:0000313" key="3">
    <source>
        <dbReference type="Proteomes" id="UP000186705"/>
    </source>
</evidence>
<dbReference type="STRING" id="1862672.BO225_00445"/>
<comment type="similarity">
    <text evidence="1">Belongs to the HAD-like hydrolase superfamily. SerB family.</text>
</comment>
<name>A0A1U7NQM6_9FIRM</name>
<evidence type="ECO:0000256" key="1">
    <source>
        <dbReference type="ARBA" id="ARBA00009184"/>
    </source>
</evidence>
<dbReference type="OrthoDB" id="9799365at2"/>
<reference evidence="2 3" key="1">
    <citation type="submission" date="2016-11" db="EMBL/GenBank/DDBJ databases">
        <title>Description of two novel members of the family Erysipelotrichaceae: Ileibacterium lipovorans gen. nov., sp. nov. and Dubosiella newyorkensis, gen. nov., sp. nov.</title>
        <authorList>
            <person name="Cox L.M."/>
            <person name="Sohn J."/>
            <person name="Tyrrell K.L."/>
            <person name="Citron D.M."/>
            <person name="Lawson P.A."/>
            <person name="Patel N.B."/>
            <person name="Iizumi T."/>
            <person name="Perez-Perez G.I."/>
            <person name="Goldstein E.J."/>
            <person name="Blaser M.J."/>
        </authorList>
    </citation>
    <scope>NUCLEOTIDE SEQUENCE [LARGE SCALE GENOMIC DNA]</scope>
    <source>
        <strain evidence="2 3">NYU-BL-A4</strain>
    </source>
</reference>
<accession>A0A1U7NQM6</accession>
<proteinExistence type="inferred from homology"/>
<dbReference type="RefSeq" id="WP_076340339.1">
    <property type="nucleotide sequence ID" value="NZ_CAMNTW010000004.1"/>
</dbReference>
<dbReference type="AlphaFoldDB" id="A0A1U7NQM6"/>
<protein>
    <recommendedName>
        <fullName evidence="4">Haloacid dehalogenase-like hydrolase</fullName>
    </recommendedName>
</protein>
<dbReference type="SUPFAM" id="SSF56784">
    <property type="entry name" value="HAD-like"/>
    <property type="match status" value="1"/>
</dbReference>
<dbReference type="InterPro" id="IPR050582">
    <property type="entry name" value="HAD-like_SerB"/>
</dbReference>
<dbReference type="InterPro" id="IPR036412">
    <property type="entry name" value="HAD-like_sf"/>
</dbReference>
<organism evidence="2 3">
    <name type="scientific">Dubosiella newyorkensis</name>
    <dbReference type="NCBI Taxonomy" id="1862672"/>
    <lineage>
        <taxon>Bacteria</taxon>
        <taxon>Bacillati</taxon>
        <taxon>Bacillota</taxon>
        <taxon>Erysipelotrichia</taxon>
        <taxon>Erysipelotrichales</taxon>
        <taxon>Erysipelotrichaceae</taxon>
        <taxon>Dubosiella</taxon>
    </lineage>
</organism>
<dbReference type="Pfam" id="PF12710">
    <property type="entry name" value="HAD"/>
    <property type="match status" value="1"/>
</dbReference>
<comment type="caution">
    <text evidence="2">The sequence shown here is derived from an EMBL/GenBank/DDBJ whole genome shotgun (WGS) entry which is preliminary data.</text>
</comment>
<gene>
    <name evidence="2" type="ORF">BO225_00445</name>
</gene>
<dbReference type="PANTHER" id="PTHR43344">
    <property type="entry name" value="PHOSPHOSERINE PHOSPHATASE"/>
    <property type="match status" value="1"/>
</dbReference>
<evidence type="ECO:0000313" key="2">
    <source>
        <dbReference type="EMBL" id="OLU47937.1"/>
    </source>
</evidence>
<dbReference type="EMBL" id="MPKA01000021">
    <property type="protein sequence ID" value="OLU47937.1"/>
    <property type="molecule type" value="Genomic_DNA"/>
</dbReference>
<dbReference type="Gene3D" id="3.40.50.1000">
    <property type="entry name" value="HAD superfamily/HAD-like"/>
    <property type="match status" value="1"/>
</dbReference>
<dbReference type="Proteomes" id="UP000186705">
    <property type="component" value="Unassembled WGS sequence"/>
</dbReference>
<dbReference type="GeneID" id="78274425"/>
<keyword evidence="3" id="KW-1185">Reference proteome</keyword>